<organism evidence="3 4">
    <name type="scientific">Tropilaelaps mercedesae</name>
    <dbReference type="NCBI Taxonomy" id="418985"/>
    <lineage>
        <taxon>Eukaryota</taxon>
        <taxon>Metazoa</taxon>
        <taxon>Ecdysozoa</taxon>
        <taxon>Arthropoda</taxon>
        <taxon>Chelicerata</taxon>
        <taxon>Arachnida</taxon>
        <taxon>Acari</taxon>
        <taxon>Parasitiformes</taxon>
        <taxon>Mesostigmata</taxon>
        <taxon>Gamasina</taxon>
        <taxon>Dermanyssoidea</taxon>
        <taxon>Laelapidae</taxon>
        <taxon>Tropilaelaps</taxon>
    </lineage>
</organism>
<feature type="domain" description="Peptidase S1" evidence="2">
    <location>
        <begin position="39"/>
        <end position="268"/>
    </location>
</feature>
<dbReference type="InterPro" id="IPR043504">
    <property type="entry name" value="Peptidase_S1_PA_chymotrypsin"/>
</dbReference>
<accession>A0A1V9XAF0</accession>
<keyword evidence="1" id="KW-1015">Disulfide bond</keyword>
<dbReference type="AlphaFoldDB" id="A0A1V9XAF0"/>
<dbReference type="PANTHER" id="PTHR24253:SF176">
    <property type="entry name" value="CORIN, ISOFORM B"/>
    <property type="match status" value="1"/>
</dbReference>
<dbReference type="CDD" id="cd00190">
    <property type="entry name" value="Tryp_SPc"/>
    <property type="match status" value="1"/>
</dbReference>
<dbReference type="InParanoid" id="A0A1V9XAF0"/>
<dbReference type="Gene3D" id="2.40.10.10">
    <property type="entry name" value="Trypsin-like serine proteases"/>
    <property type="match status" value="1"/>
</dbReference>
<evidence type="ECO:0000313" key="4">
    <source>
        <dbReference type="Proteomes" id="UP000192247"/>
    </source>
</evidence>
<dbReference type="InterPro" id="IPR001314">
    <property type="entry name" value="Peptidase_S1A"/>
</dbReference>
<dbReference type="OrthoDB" id="6430547at2759"/>
<protein>
    <submittedName>
        <fullName evidence="3">Tryptase gamma-like</fullName>
    </submittedName>
</protein>
<sequence>MFHHMLVTTEVFFVLIVVLAFPAVAFRCGYAKRRFSGRIAGGTTAYAGEFPWNVYIERSNNHGVATCGGSIISLRWILSSASCFTPPLETRDWRIISVTFGINRLFEIETIVVHPSYGTSPNLEGDIALVQTILKFPLRLSPICLPMKTDATFVGAKCLLLGYDRSGVGKPPFTIQAAEVNITANKECPVGNSTISDKQLCTIGPPAPCAQDYGGPLACRVKNDQRYHPRIYVLVGIVSFSDDCEQPGARTIYTRVSQYDKWILKMMYDFA</sequence>
<dbReference type="SMART" id="SM00020">
    <property type="entry name" value="Tryp_SPc"/>
    <property type="match status" value="1"/>
</dbReference>
<dbReference type="EMBL" id="MNPL01017289">
    <property type="protein sequence ID" value="OQR70520.1"/>
    <property type="molecule type" value="Genomic_DNA"/>
</dbReference>
<comment type="caution">
    <text evidence="3">The sequence shown here is derived from an EMBL/GenBank/DDBJ whole genome shotgun (WGS) entry which is preliminary data.</text>
</comment>
<evidence type="ECO:0000256" key="1">
    <source>
        <dbReference type="ARBA" id="ARBA00023157"/>
    </source>
</evidence>
<evidence type="ECO:0000259" key="2">
    <source>
        <dbReference type="PROSITE" id="PS50240"/>
    </source>
</evidence>
<dbReference type="GO" id="GO:0004252">
    <property type="term" value="F:serine-type endopeptidase activity"/>
    <property type="evidence" value="ECO:0007669"/>
    <property type="project" value="InterPro"/>
</dbReference>
<name>A0A1V9XAF0_9ACAR</name>
<dbReference type="GO" id="GO:0006508">
    <property type="term" value="P:proteolysis"/>
    <property type="evidence" value="ECO:0007669"/>
    <property type="project" value="InterPro"/>
</dbReference>
<dbReference type="SUPFAM" id="SSF50494">
    <property type="entry name" value="Trypsin-like serine proteases"/>
    <property type="match status" value="1"/>
</dbReference>
<dbReference type="PRINTS" id="PR00722">
    <property type="entry name" value="CHYMOTRYPSIN"/>
</dbReference>
<dbReference type="PROSITE" id="PS50240">
    <property type="entry name" value="TRYPSIN_DOM"/>
    <property type="match status" value="1"/>
</dbReference>
<dbReference type="InterPro" id="IPR009003">
    <property type="entry name" value="Peptidase_S1_PA"/>
</dbReference>
<dbReference type="STRING" id="418985.A0A1V9XAF0"/>
<proteinExistence type="predicted"/>
<dbReference type="Proteomes" id="UP000192247">
    <property type="component" value="Unassembled WGS sequence"/>
</dbReference>
<gene>
    <name evidence="3" type="ORF">BIW11_11584</name>
</gene>
<dbReference type="PANTHER" id="PTHR24253">
    <property type="entry name" value="TRANSMEMBRANE PROTEASE SERINE"/>
    <property type="match status" value="1"/>
</dbReference>
<evidence type="ECO:0000313" key="3">
    <source>
        <dbReference type="EMBL" id="OQR70520.1"/>
    </source>
</evidence>
<reference evidence="3 4" key="1">
    <citation type="journal article" date="2017" name="Gigascience">
        <title>Draft genome of the honey bee ectoparasitic mite, Tropilaelaps mercedesae, is shaped by the parasitic life history.</title>
        <authorList>
            <person name="Dong X."/>
            <person name="Armstrong S.D."/>
            <person name="Xia D."/>
            <person name="Makepeace B.L."/>
            <person name="Darby A.C."/>
            <person name="Kadowaki T."/>
        </authorList>
    </citation>
    <scope>NUCLEOTIDE SEQUENCE [LARGE SCALE GENOMIC DNA]</scope>
    <source>
        <strain evidence="3">Wuxi-XJTLU</strain>
    </source>
</reference>
<dbReference type="InterPro" id="IPR001254">
    <property type="entry name" value="Trypsin_dom"/>
</dbReference>
<keyword evidence="4" id="KW-1185">Reference proteome</keyword>
<dbReference type="Pfam" id="PF00089">
    <property type="entry name" value="Trypsin"/>
    <property type="match status" value="1"/>
</dbReference>